<dbReference type="Gramene" id="BGIOSGA034991-TA">
    <property type="protein sequence ID" value="BGIOSGA034991-PA"/>
    <property type="gene ID" value="BGIOSGA034991"/>
</dbReference>
<organism evidence="2 3">
    <name type="scientific">Oryza sativa subsp. indica</name>
    <name type="common">Rice</name>
    <dbReference type="NCBI Taxonomy" id="39946"/>
    <lineage>
        <taxon>Eukaryota</taxon>
        <taxon>Viridiplantae</taxon>
        <taxon>Streptophyta</taxon>
        <taxon>Embryophyta</taxon>
        <taxon>Tracheophyta</taxon>
        <taxon>Spermatophyta</taxon>
        <taxon>Magnoliopsida</taxon>
        <taxon>Liliopsida</taxon>
        <taxon>Poales</taxon>
        <taxon>Poaceae</taxon>
        <taxon>BOP clade</taxon>
        <taxon>Oryzoideae</taxon>
        <taxon>Oryzeae</taxon>
        <taxon>Oryzinae</taxon>
        <taxon>Oryza</taxon>
        <taxon>Oryza sativa</taxon>
    </lineage>
</organism>
<proteinExistence type="predicted"/>
<feature type="region of interest" description="Disordered" evidence="1">
    <location>
        <begin position="28"/>
        <end position="54"/>
    </location>
</feature>
<dbReference type="Proteomes" id="UP000007015">
    <property type="component" value="Chromosome 11"/>
</dbReference>
<evidence type="ECO:0000313" key="2">
    <source>
        <dbReference type="EMBL" id="EEC67851.1"/>
    </source>
</evidence>
<accession>B8BJL5</accession>
<protein>
    <submittedName>
        <fullName evidence="2">Uncharacterized protein</fullName>
    </submittedName>
</protein>
<feature type="compositionally biased region" description="Gly residues" evidence="1">
    <location>
        <begin position="32"/>
        <end position="42"/>
    </location>
</feature>
<dbReference type="AlphaFoldDB" id="B8BJL5"/>
<name>B8BJL5_ORYSI</name>
<evidence type="ECO:0000256" key="1">
    <source>
        <dbReference type="SAM" id="MobiDB-lite"/>
    </source>
</evidence>
<dbReference type="STRING" id="39946.B8BJL5"/>
<gene>
    <name evidence="2" type="ORF">OsI_35468</name>
</gene>
<dbReference type="EMBL" id="CM000136">
    <property type="protein sequence ID" value="EEC67851.1"/>
    <property type="molecule type" value="Genomic_DNA"/>
</dbReference>
<keyword evidence="3" id="KW-1185">Reference proteome</keyword>
<sequence length="181" mass="17400">MVPSGPPNPMGPGQPVGAASLLRTSSSLLSGGQQGMGSGGGMLPSQSPFSSLVSPRTQFGANGLLGGGSNVSSLLNRPFGNGGHMLGPGSMPGGGGLPMNTLQQQRGGLDGAVDLVGAGATTAPGCYAGLAAPASASAATANVLQPTTVATATATAAAGYSEVGEWWQHRWGQIGTADGAA</sequence>
<reference evidence="2 3" key="1">
    <citation type="journal article" date="2005" name="PLoS Biol.">
        <title>The genomes of Oryza sativa: a history of duplications.</title>
        <authorList>
            <person name="Yu J."/>
            <person name="Wang J."/>
            <person name="Lin W."/>
            <person name="Li S."/>
            <person name="Li H."/>
            <person name="Zhou J."/>
            <person name="Ni P."/>
            <person name="Dong W."/>
            <person name="Hu S."/>
            <person name="Zeng C."/>
            <person name="Zhang J."/>
            <person name="Zhang Y."/>
            <person name="Li R."/>
            <person name="Xu Z."/>
            <person name="Li S."/>
            <person name="Li X."/>
            <person name="Zheng H."/>
            <person name="Cong L."/>
            <person name="Lin L."/>
            <person name="Yin J."/>
            <person name="Geng J."/>
            <person name="Li G."/>
            <person name="Shi J."/>
            <person name="Liu J."/>
            <person name="Lv H."/>
            <person name="Li J."/>
            <person name="Wang J."/>
            <person name="Deng Y."/>
            <person name="Ran L."/>
            <person name="Shi X."/>
            <person name="Wang X."/>
            <person name="Wu Q."/>
            <person name="Li C."/>
            <person name="Ren X."/>
            <person name="Wang J."/>
            <person name="Wang X."/>
            <person name="Li D."/>
            <person name="Liu D."/>
            <person name="Zhang X."/>
            <person name="Ji Z."/>
            <person name="Zhao W."/>
            <person name="Sun Y."/>
            <person name="Zhang Z."/>
            <person name="Bao J."/>
            <person name="Han Y."/>
            <person name="Dong L."/>
            <person name="Ji J."/>
            <person name="Chen P."/>
            <person name="Wu S."/>
            <person name="Liu J."/>
            <person name="Xiao Y."/>
            <person name="Bu D."/>
            <person name="Tan J."/>
            <person name="Yang L."/>
            <person name="Ye C."/>
            <person name="Zhang J."/>
            <person name="Xu J."/>
            <person name="Zhou Y."/>
            <person name="Yu Y."/>
            <person name="Zhang B."/>
            <person name="Zhuang S."/>
            <person name="Wei H."/>
            <person name="Liu B."/>
            <person name="Lei M."/>
            <person name="Yu H."/>
            <person name="Li Y."/>
            <person name="Xu H."/>
            <person name="Wei S."/>
            <person name="He X."/>
            <person name="Fang L."/>
            <person name="Zhang Z."/>
            <person name="Zhang Y."/>
            <person name="Huang X."/>
            <person name="Su Z."/>
            <person name="Tong W."/>
            <person name="Li J."/>
            <person name="Tong Z."/>
            <person name="Li S."/>
            <person name="Ye J."/>
            <person name="Wang L."/>
            <person name="Fang L."/>
            <person name="Lei T."/>
            <person name="Chen C."/>
            <person name="Chen H."/>
            <person name="Xu Z."/>
            <person name="Li H."/>
            <person name="Huang H."/>
            <person name="Zhang F."/>
            <person name="Xu H."/>
            <person name="Li N."/>
            <person name="Zhao C."/>
            <person name="Li S."/>
            <person name="Dong L."/>
            <person name="Huang Y."/>
            <person name="Li L."/>
            <person name="Xi Y."/>
            <person name="Qi Q."/>
            <person name="Li W."/>
            <person name="Zhang B."/>
            <person name="Hu W."/>
            <person name="Zhang Y."/>
            <person name="Tian X."/>
            <person name="Jiao Y."/>
            <person name="Liang X."/>
            <person name="Jin J."/>
            <person name="Gao L."/>
            <person name="Zheng W."/>
            <person name="Hao B."/>
            <person name="Liu S."/>
            <person name="Wang W."/>
            <person name="Yuan L."/>
            <person name="Cao M."/>
            <person name="McDermott J."/>
            <person name="Samudrala R."/>
            <person name="Wang J."/>
            <person name="Wong G.K."/>
            <person name="Yang H."/>
        </authorList>
    </citation>
    <scope>NUCLEOTIDE SEQUENCE [LARGE SCALE GENOMIC DNA]</scope>
    <source>
        <strain evidence="3">cv. 93-11</strain>
    </source>
</reference>
<dbReference type="HOGENOM" id="CLU_1491384_0_0_1"/>
<evidence type="ECO:0000313" key="3">
    <source>
        <dbReference type="Proteomes" id="UP000007015"/>
    </source>
</evidence>